<evidence type="ECO:0000313" key="2">
    <source>
        <dbReference type="Proteomes" id="UP000236291"/>
    </source>
</evidence>
<proteinExistence type="predicted"/>
<gene>
    <name evidence="1" type="ORF">L195_g023892</name>
</gene>
<name>A0A2K3NC29_TRIPR</name>
<reference evidence="1 2" key="1">
    <citation type="journal article" date="2014" name="Am. J. Bot.">
        <title>Genome assembly and annotation for red clover (Trifolium pratense; Fabaceae).</title>
        <authorList>
            <person name="Istvanek J."/>
            <person name="Jaros M."/>
            <person name="Krenek A."/>
            <person name="Repkova J."/>
        </authorList>
    </citation>
    <scope>NUCLEOTIDE SEQUENCE [LARGE SCALE GENOMIC DNA]</scope>
    <source>
        <strain evidence="2">cv. Tatra</strain>
        <tissue evidence="1">Young leaves</tissue>
    </source>
</reference>
<dbReference type="EMBL" id="ASHM01019119">
    <property type="protein sequence ID" value="PNY00608.1"/>
    <property type="molecule type" value="Genomic_DNA"/>
</dbReference>
<reference evidence="1 2" key="2">
    <citation type="journal article" date="2017" name="Front. Plant Sci.">
        <title>Gene Classification and Mining of Molecular Markers Useful in Red Clover (Trifolium pratense) Breeding.</title>
        <authorList>
            <person name="Istvanek J."/>
            <person name="Dluhosova J."/>
            <person name="Dluhos P."/>
            <person name="Patkova L."/>
            <person name="Nedelnik J."/>
            <person name="Repkova J."/>
        </authorList>
    </citation>
    <scope>NUCLEOTIDE SEQUENCE [LARGE SCALE GENOMIC DNA]</scope>
    <source>
        <strain evidence="2">cv. Tatra</strain>
        <tissue evidence="1">Young leaves</tissue>
    </source>
</reference>
<protein>
    <submittedName>
        <fullName evidence="1">Uncharacterized protein</fullName>
    </submittedName>
</protein>
<organism evidence="1 2">
    <name type="scientific">Trifolium pratense</name>
    <name type="common">Red clover</name>
    <dbReference type="NCBI Taxonomy" id="57577"/>
    <lineage>
        <taxon>Eukaryota</taxon>
        <taxon>Viridiplantae</taxon>
        <taxon>Streptophyta</taxon>
        <taxon>Embryophyta</taxon>
        <taxon>Tracheophyta</taxon>
        <taxon>Spermatophyta</taxon>
        <taxon>Magnoliopsida</taxon>
        <taxon>eudicotyledons</taxon>
        <taxon>Gunneridae</taxon>
        <taxon>Pentapetalae</taxon>
        <taxon>rosids</taxon>
        <taxon>fabids</taxon>
        <taxon>Fabales</taxon>
        <taxon>Fabaceae</taxon>
        <taxon>Papilionoideae</taxon>
        <taxon>50 kb inversion clade</taxon>
        <taxon>NPAAA clade</taxon>
        <taxon>Hologalegina</taxon>
        <taxon>IRL clade</taxon>
        <taxon>Trifolieae</taxon>
        <taxon>Trifolium</taxon>
    </lineage>
</organism>
<comment type="caution">
    <text evidence="1">The sequence shown here is derived from an EMBL/GenBank/DDBJ whole genome shotgun (WGS) entry which is preliminary data.</text>
</comment>
<sequence length="82" mass="9838">MDEKKDKNWFTRLDYSGIFFFELASKARSSELVYCVFYMDKPLLLWAGWPSFCFDEWIDHELTVPCRKHSLIVHSPKIILFT</sequence>
<dbReference type="AlphaFoldDB" id="A0A2K3NC29"/>
<accession>A0A2K3NC29</accession>
<evidence type="ECO:0000313" key="1">
    <source>
        <dbReference type="EMBL" id="PNY00608.1"/>
    </source>
</evidence>
<dbReference type="Proteomes" id="UP000236291">
    <property type="component" value="Unassembled WGS sequence"/>
</dbReference>